<dbReference type="InterPro" id="IPR039448">
    <property type="entry name" value="Beta_helix"/>
</dbReference>
<feature type="compositionally biased region" description="Low complexity" evidence="1">
    <location>
        <begin position="29"/>
        <end position="50"/>
    </location>
</feature>
<evidence type="ECO:0000259" key="2">
    <source>
        <dbReference type="Pfam" id="PF13229"/>
    </source>
</evidence>
<evidence type="ECO:0000256" key="1">
    <source>
        <dbReference type="SAM" id="MobiDB-lite"/>
    </source>
</evidence>
<feature type="region of interest" description="Disordered" evidence="1">
    <location>
        <begin position="691"/>
        <end position="712"/>
    </location>
</feature>
<feature type="region of interest" description="Disordered" evidence="1">
    <location>
        <begin position="18"/>
        <end position="50"/>
    </location>
</feature>
<gene>
    <name evidence="3" type="ORF">CYY_000843</name>
</gene>
<comment type="caution">
    <text evidence="3">The sequence shown here is derived from an EMBL/GenBank/DDBJ whole genome shotgun (WGS) entry which is preliminary data.</text>
</comment>
<feature type="region of interest" description="Disordered" evidence="1">
    <location>
        <begin position="68"/>
        <end position="88"/>
    </location>
</feature>
<feature type="compositionally biased region" description="Polar residues" evidence="1">
    <location>
        <begin position="695"/>
        <end position="712"/>
    </location>
</feature>
<dbReference type="Proteomes" id="UP000695562">
    <property type="component" value="Unassembled WGS sequence"/>
</dbReference>
<proteinExistence type="predicted"/>
<reference evidence="3" key="1">
    <citation type="submission" date="2020-01" db="EMBL/GenBank/DDBJ databases">
        <title>Development of genomics and gene disruption for Polysphondylium violaceum indicates a role for the polyketide synthase stlB in stalk morphogenesis.</title>
        <authorList>
            <person name="Narita B."/>
            <person name="Kawabe Y."/>
            <person name="Kin K."/>
            <person name="Saito T."/>
            <person name="Gibbs R."/>
            <person name="Kuspa A."/>
            <person name="Muzny D."/>
            <person name="Queller D."/>
            <person name="Richards S."/>
            <person name="Strassman J."/>
            <person name="Sucgang R."/>
            <person name="Worley K."/>
            <person name="Schaap P."/>
        </authorList>
    </citation>
    <scope>NUCLEOTIDE SEQUENCE</scope>
    <source>
        <strain evidence="3">QSvi11</strain>
    </source>
</reference>
<dbReference type="InterPro" id="IPR006626">
    <property type="entry name" value="PbH1"/>
</dbReference>
<name>A0A8J4UWT9_9MYCE</name>
<sequence length="712" mass="80087">MKKAFNKLSNKINNFVEDYKNPNEKLPSNQQFNNQKQYNQDPNNQYNNQYNQQYNSQYNNQYNQQPQQQFNNQQQYGQDPNNQYNNQYNNQQQFNQGYQAATQYPQQQQQQQQPQPQTLRKYPSYPQPVNSQQPIQNQQSQQQINLQKPNNHSMMINNNNNLNHQNKDDYKIIQQQYYQTNNRPLPKPPVNNNNNINGIPGAHADGIHDDTQAFSEYLNSCTQNPIIIPSGTYLITSSISFAKSNKTILGSSNVKIIGNISNVWNNEPISEGFINTKEYLFVLTGDNIVLDSLVIVNAIDNPKSSSAFYAWGNGFTLKNCSVDNFNQGLCFGKLKDGSGTIPPNSTFTNLTISNNQITNIIGKHGGSICYGDAIAFFGVTHVVISNNFISAKNGFTPRNGLNAGPEGFIRSSDIQYQNNTIRGDWDYAITTEGSDDAVISGNDIQGANICSIIERGKNIKVCDNKIHIHGRFVQGHTESTAIQFYGVDHGEIHGNNIQGTAKYAILVKPSHESAGGNHTSIQFNTIDGDFFNCIYFGNTNHGVIKKNTILGKNKDNGSVGLQLWYANKLEIHENCIDTPQGTACICSGTDQVNVLSNQMMNSRAGFYICRGSKCVRVENNDLKNVKQTKFDQSHDNQDVCHSQNYGIDCHSPTHNHNNNNVNNGNTVNNLNNHFNNMNINSNVNNNYYNNHPHTHQPQPNYQTFNTNLKASS</sequence>
<dbReference type="AlphaFoldDB" id="A0A8J4UWT9"/>
<dbReference type="SUPFAM" id="SSF51126">
    <property type="entry name" value="Pectin lyase-like"/>
    <property type="match status" value="1"/>
</dbReference>
<dbReference type="EMBL" id="AJWJ01000017">
    <property type="protein sequence ID" value="KAF2077881.1"/>
    <property type="molecule type" value="Genomic_DNA"/>
</dbReference>
<dbReference type="SMART" id="SM00710">
    <property type="entry name" value="PbH1"/>
    <property type="match status" value="10"/>
</dbReference>
<protein>
    <recommendedName>
        <fullName evidence="2">Right handed beta helix domain-containing protein</fullName>
    </recommendedName>
</protein>
<feature type="region of interest" description="Disordered" evidence="1">
    <location>
        <begin position="101"/>
        <end position="145"/>
    </location>
</feature>
<dbReference type="OrthoDB" id="1046782at2759"/>
<dbReference type="Gene3D" id="2.160.20.10">
    <property type="entry name" value="Single-stranded right-handed beta-helix, Pectin lyase-like"/>
    <property type="match status" value="1"/>
</dbReference>
<dbReference type="InterPro" id="IPR011050">
    <property type="entry name" value="Pectin_lyase_fold/virulence"/>
</dbReference>
<keyword evidence="4" id="KW-1185">Reference proteome</keyword>
<evidence type="ECO:0000313" key="3">
    <source>
        <dbReference type="EMBL" id="KAF2077881.1"/>
    </source>
</evidence>
<feature type="compositionally biased region" description="Low complexity" evidence="1">
    <location>
        <begin position="127"/>
        <end position="145"/>
    </location>
</feature>
<dbReference type="InterPro" id="IPR012334">
    <property type="entry name" value="Pectin_lyas_fold"/>
</dbReference>
<evidence type="ECO:0000313" key="4">
    <source>
        <dbReference type="Proteomes" id="UP000695562"/>
    </source>
</evidence>
<feature type="compositionally biased region" description="Low complexity" evidence="1">
    <location>
        <begin position="101"/>
        <end position="118"/>
    </location>
</feature>
<organism evidence="3 4">
    <name type="scientific">Polysphondylium violaceum</name>
    <dbReference type="NCBI Taxonomy" id="133409"/>
    <lineage>
        <taxon>Eukaryota</taxon>
        <taxon>Amoebozoa</taxon>
        <taxon>Evosea</taxon>
        <taxon>Eumycetozoa</taxon>
        <taxon>Dictyostelia</taxon>
        <taxon>Dictyosteliales</taxon>
        <taxon>Dictyosteliaceae</taxon>
        <taxon>Polysphondylium</taxon>
    </lineage>
</organism>
<dbReference type="Pfam" id="PF13229">
    <property type="entry name" value="Beta_helix"/>
    <property type="match status" value="1"/>
</dbReference>
<accession>A0A8J4UWT9</accession>
<feature type="domain" description="Right handed beta helix" evidence="2">
    <location>
        <begin position="481"/>
        <end position="626"/>
    </location>
</feature>